<evidence type="ECO:0000313" key="3">
    <source>
        <dbReference type="EMBL" id="PIN17909.1"/>
    </source>
</evidence>
<gene>
    <name evidence="3" type="ORF">CDL12_09435</name>
</gene>
<comment type="caution">
    <text evidence="3">The sequence shown here is derived from an EMBL/GenBank/DDBJ whole genome shotgun (WGS) entry which is preliminary data.</text>
</comment>
<evidence type="ECO:0000259" key="2">
    <source>
        <dbReference type="Pfam" id="PF03017"/>
    </source>
</evidence>
<reference evidence="4" key="1">
    <citation type="journal article" date="2018" name="Gigascience">
        <title>Genome assembly of the Pink Ipe (Handroanthus impetiginosus, Bignoniaceae), a highly valued, ecologically keystone Neotropical timber forest tree.</title>
        <authorList>
            <person name="Silva-Junior O.B."/>
            <person name="Grattapaglia D."/>
            <person name="Novaes E."/>
            <person name="Collevatti R.G."/>
        </authorList>
    </citation>
    <scope>NUCLEOTIDE SEQUENCE [LARGE SCALE GENOMIC DNA]</scope>
    <source>
        <strain evidence="4">cv. UFG-1</strain>
    </source>
</reference>
<proteinExistence type="predicted"/>
<name>A0A2G9HK65_9LAMI</name>
<feature type="region of interest" description="Disordered" evidence="1">
    <location>
        <begin position="1"/>
        <end position="26"/>
    </location>
</feature>
<accession>A0A2G9HK65</accession>
<dbReference type="STRING" id="429701.A0A2G9HK65"/>
<feature type="compositionally biased region" description="Low complexity" evidence="1">
    <location>
        <begin position="11"/>
        <end position="22"/>
    </location>
</feature>
<dbReference type="Proteomes" id="UP000231279">
    <property type="component" value="Unassembled WGS sequence"/>
</dbReference>
<protein>
    <recommendedName>
        <fullName evidence="2">Transposase Tnp1/En/Spm-like domain-containing protein</fullName>
    </recommendedName>
</protein>
<dbReference type="EMBL" id="NKXS01001578">
    <property type="protein sequence ID" value="PIN17909.1"/>
    <property type="molecule type" value="Genomic_DNA"/>
</dbReference>
<dbReference type="InterPro" id="IPR004264">
    <property type="entry name" value="Transposase_23"/>
</dbReference>
<dbReference type="OrthoDB" id="1682357at2759"/>
<evidence type="ECO:0000256" key="1">
    <source>
        <dbReference type="SAM" id="MobiDB-lite"/>
    </source>
</evidence>
<organism evidence="3 4">
    <name type="scientific">Handroanthus impetiginosus</name>
    <dbReference type="NCBI Taxonomy" id="429701"/>
    <lineage>
        <taxon>Eukaryota</taxon>
        <taxon>Viridiplantae</taxon>
        <taxon>Streptophyta</taxon>
        <taxon>Embryophyta</taxon>
        <taxon>Tracheophyta</taxon>
        <taxon>Spermatophyta</taxon>
        <taxon>Magnoliopsida</taxon>
        <taxon>eudicotyledons</taxon>
        <taxon>Gunneridae</taxon>
        <taxon>Pentapetalae</taxon>
        <taxon>asterids</taxon>
        <taxon>lamiids</taxon>
        <taxon>Lamiales</taxon>
        <taxon>Bignoniaceae</taxon>
        <taxon>Crescentiina</taxon>
        <taxon>Tabebuia alliance</taxon>
        <taxon>Handroanthus</taxon>
    </lineage>
</organism>
<dbReference type="Pfam" id="PF03017">
    <property type="entry name" value="Transposase_23"/>
    <property type="match status" value="1"/>
</dbReference>
<dbReference type="AlphaFoldDB" id="A0A2G9HK65"/>
<evidence type="ECO:0000313" key="4">
    <source>
        <dbReference type="Proteomes" id="UP000231279"/>
    </source>
</evidence>
<feature type="domain" description="Transposase Tnp1/En/Spm-like" evidence="2">
    <location>
        <begin position="46"/>
        <end position="109"/>
    </location>
</feature>
<sequence length="137" mass="15071">MASQQGLDDVSPPLASNPPLSSHQDHMISTSTAPNILLPLEVNCSVVLLSVTDPSKIVAKGYLRSMDPTTIIGGEELGKNWYSVHIIVGMERDERLIQSSFMLQTIGEANGAIVAWPCNLSEFVFLAHFKHQNNFFF</sequence>
<keyword evidence="4" id="KW-1185">Reference proteome</keyword>